<feature type="transmembrane region" description="Helical" evidence="1">
    <location>
        <begin position="6"/>
        <end position="27"/>
    </location>
</feature>
<evidence type="ECO:0000313" key="3">
    <source>
        <dbReference type="Proteomes" id="UP001152759"/>
    </source>
</evidence>
<dbReference type="PANTHER" id="PTHR11362">
    <property type="entry name" value="PHOSPHATIDYLETHANOLAMINE-BINDING PROTEIN"/>
    <property type="match status" value="1"/>
</dbReference>
<name>A0A9P0A7W8_BEMTA</name>
<dbReference type="Proteomes" id="UP001152759">
    <property type="component" value="Chromosome 3"/>
</dbReference>
<evidence type="ECO:0000313" key="2">
    <source>
        <dbReference type="EMBL" id="CAH0387515.1"/>
    </source>
</evidence>
<reference evidence="2" key="1">
    <citation type="submission" date="2021-12" db="EMBL/GenBank/DDBJ databases">
        <authorList>
            <person name="King R."/>
        </authorList>
    </citation>
    <scope>NUCLEOTIDE SEQUENCE</scope>
</reference>
<keyword evidence="1" id="KW-0812">Transmembrane</keyword>
<keyword evidence="1" id="KW-0472">Membrane</keyword>
<evidence type="ECO:0000256" key="1">
    <source>
        <dbReference type="SAM" id="Phobius"/>
    </source>
</evidence>
<accession>A0A9P0A7W8</accession>
<proteinExistence type="predicted"/>
<dbReference type="CDD" id="cd00866">
    <property type="entry name" value="PEBP_euk"/>
    <property type="match status" value="1"/>
</dbReference>
<protein>
    <recommendedName>
        <fullName evidence="4">Phosphatidylethanolamine-binding protein</fullName>
    </recommendedName>
</protein>
<dbReference type="Pfam" id="PF01161">
    <property type="entry name" value="PBP"/>
    <property type="match status" value="1"/>
</dbReference>
<dbReference type="InterPro" id="IPR035810">
    <property type="entry name" value="PEBP_euk"/>
</dbReference>
<dbReference type="InterPro" id="IPR036610">
    <property type="entry name" value="PEBP-like_sf"/>
</dbReference>
<dbReference type="InterPro" id="IPR008914">
    <property type="entry name" value="PEBP"/>
</dbReference>
<keyword evidence="1" id="KW-1133">Transmembrane helix</keyword>
<dbReference type="Gene3D" id="3.90.280.10">
    <property type="entry name" value="PEBP-like"/>
    <property type="match status" value="1"/>
</dbReference>
<dbReference type="AlphaFoldDB" id="A0A9P0A7W8"/>
<gene>
    <name evidence="2" type="ORF">BEMITA_LOCUS6519</name>
</gene>
<dbReference type="SUPFAM" id="SSF49777">
    <property type="entry name" value="PEBP-like"/>
    <property type="match status" value="1"/>
</dbReference>
<keyword evidence="3" id="KW-1185">Reference proteome</keyword>
<dbReference type="EMBL" id="OU963864">
    <property type="protein sequence ID" value="CAH0387515.1"/>
    <property type="molecule type" value="Genomic_DNA"/>
</dbReference>
<dbReference type="PANTHER" id="PTHR11362:SF147">
    <property type="entry name" value="PHOSPHATIDYLETHANOLAMINE BINDING PROTEIN"/>
    <property type="match status" value="1"/>
</dbReference>
<sequence length="210" mass="24726">MITKVVIEILIPVCICLATVIQHVNLMRTSQQMDIEMTRSQIVPDVIRVVPNNELKVKYFNVTVDFGTKITPASFVEEPTQLYWPTIENRLYTIIFTDPDVPSRQNPDEREWMHWIVANIPKTHISKGDCLASYIGPIPHQLGSWHRYVFVVIEQTHKEEFRDWMFKDKRPIKKYRAKFSTSHFIDKYKLGEVIAANYFISSQRYVSNYN</sequence>
<evidence type="ECO:0008006" key="4">
    <source>
        <dbReference type="Google" id="ProtNLM"/>
    </source>
</evidence>
<organism evidence="2 3">
    <name type="scientific">Bemisia tabaci</name>
    <name type="common">Sweetpotato whitefly</name>
    <name type="synonym">Aleurodes tabaci</name>
    <dbReference type="NCBI Taxonomy" id="7038"/>
    <lineage>
        <taxon>Eukaryota</taxon>
        <taxon>Metazoa</taxon>
        <taxon>Ecdysozoa</taxon>
        <taxon>Arthropoda</taxon>
        <taxon>Hexapoda</taxon>
        <taxon>Insecta</taxon>
        <taxon>Pterygota</taxon>
        <taxon>Neoptera</taxon>
        <taxon>Paraneoptera</taxon>
        <taxon>Hemiptera</taxon>
        <taxon>Sternorrhyncha</taxon>
        <taxon>Aleyrodoidea</taxon>
        <taxon>Aleyrodidae</taxon>
        <taxon>Aleyrodinae</taxon>
        <taxon>Bemisia</taxon>
    </lineage>
</organism>